<dbReference type="InterPro" id="IPR000847">
    <property type="entry name" value="LysR_HTH_N"/>
</dbReference>
<dbReference type="Pfam" id="PF03466">
    <property type="entry name" value="LysR_substrate"/>
    <property type="match status" value="1"/>
</dbReference>
<evidence type="ECO:0000259" key="5">
    <source>
        <dbReference type="PROSITE" id="PS50931"/>
    </source>
</evidence>
<evidence type="ECO:0000256" key="3">
    <source>
        <dbReference type="ARBA" id="ARBA00023125"/>
    </source>
</evidence>
<dbReference type="InterPro" id="IPR005119">
    <property type="entry name" value="LysR_subst-bd"/>
</dbReference>
<proteinExistence type="inferred from homology"/>
<comment type="caution">
    <text evidence="6">The sequence shown here is derived from an EMBL/GenBank/DDBJ whole genome shotgun (WGS) entry which is preliminary data.</text>
</comment>
<feature type="domain" description="HTH lysR-type" evidence="5">
    <location>
        <begin position="1"/>
        <end position="58"/>
    </location>
</feature>
<keyword evidence="4" id="KW-0804">Transcription</keyword>
<evidence type="ECO:0000313" key="7">
    <source>
        <dbReference type="Proteomes" id="UP000761264"/>
    </source>
</evidence>
<dbReference type="PANTHER" id="PTHR30537:SF3">
    <property type="entry name" value="TRANSCRIPTIONAL REGULATORY PROTEIN"/>
    <property type="match status" value="1"/>
</dbReference>
<dbReference type="GO" id="GO:0006351">
    <property type="term" value="P:DNA-templated transcription"/>
    <property type="evidence" value="ECO:0007669"/>
    <property type="project" value="TreeGrafter"/>
</dbReference>
<dbReference type="GO" id="GO:0043565">
    <property type="term" value="F:sequence-specific DNA binding"/>
    <property type="evidence" value="ECO:0007669"/>
    <property type="project" value="TreeGrafter"/>
</dbReference>
<evidence type="ECO:0000313" key="6">
    <source>
        <dbReference type="EMBL" id="NIA72243.1"/>
    </source>
</evidence>
<dbReference type="AlphaFoldDB" id="A0A967F2Y4"/>
<accession>A0A967F2Y4</accession>
<gene>
    <name evidence="6" type="ORF">HBA54_26990</name>
</gene>
<dbReference type="PROSITE" id="PS50931">
    <property type="entry name" value="HTH_LYSR"/>
    <property type="match status" value="1"/>
</dbReference>
<dbReference type="InterPro" id="IPR058163">
    <property type="entry name" value="LysR-type_TF_proteobact-type"/>
</dbReference>
<reference evidence="6" key="1">
    <citation type="submission" date="2020-03" db="EMBL/GenBank/DDBJ databases">
        <title>Genome of Pelagibius litoralis DSM 21314T.</title>
        <authorList>
            <person name="Wang G."/>
        </authorList>
    </citation>
    <scope>NUCLEOTIDE SEQUENCE</scope>
    <source>
        <strain evidence="6">DSM 21314</strain>
    </source>
</reference>
<dbReference type="Proteomes" id="UP000761264">
    <property type="component" value="Unassembled WGS sequence"/>
</dbReference>
<dbReference type="Gene3D" id="3.40.190.290">
    <property type="match status" value="1"/>
</dbReference>
<dbReference type="InterPro" id="IPR036388">
    <property type="entry name" value="WH-like_DNA-bd_sf"/>
</dbReference>
<dbReference type="SUPFAM" id="SSF46785">
    <property type="entry name" value="Winged helix' DNA-binding domain"/>
    <property type="match status" value="1"/>
</dbReference>
<dbReference type="SUPFAM" id="SSF53850">
    <property type="entry name" value="Periplasmic binding protein-like II"/>
    <property type="match status" value="1"/>
</dbReference>
<organism evidence="6 7">
    <name type="scientific">Pelagibius litoralis</name>
    <dbReference type="NCBI Taxonomy" id="374515"/>
    <lineage>
        <taxon>Bacteria</taxon>
        <taxon>Pseudomonadati</taxon>
        <taxon>Pseudomonadota</taxon>
        <taxon>Alphaproteobacteria</taxon>
        <taxon>Rhodospirillales</taxon>
        <taxon>Rhodovibrionaceae</taxon>
        <taxon>Pelagibius</taxon>
    </lineage>
</organism>
<evidence type="ECO:0000256" key="4">
    <source>
        <dbReference type="ARBA" id="ARBA00023163"/>
    </source>
</evidence>
<keyword evidence="2" id="KW-0805">Transcription regulation</keyword>
<dbReference type="RefSeq" id="WP_167231271.1">
    <property type="nucleotide sequence ID" value="NZ_JAAQPH010000036.1"/>
</dbReference>
<dbReference type="Gene3D" id="1.10.10.10">
    <property type="entry name" value="Winged helix-like DNA-binding domain superfamily/Winged helix DNA-binding domain"/>
    <property type="match status" value="1"/>
</dbReference>
<keyword evidence="3" id="KW-0238">DNA-binding</keyword>
<sequence>MRWDDLKFFLAVARSGQLTTAAKGLKVDNATVARRIHALEAALDAQLFDRNPKGYSLTEVGQRLLPSAEAMETTTLEAQAQVQGRDESLDGVVRLGAPDGFGSFFLAPRIHKLARRHPKLELQLVAMPRIFSLSKREADVTIAITRPKSGRLMIAKLTDYQLHLYASSDYLSENPPIKQLEDLKQQTMIGYISDLIFDPKLDYMPILGRKVVPQISSTNLIAQLNATLAGAGICILPDFLAGEQSGLQQVLRKSFSLTRTFWIVSHENTVSLRRVRETIDFIRAEVRENRDIF</sequence>
<evidence type="ECO:0000256" key="1">
    <source>
        <dbReference type="ARBA" id="ARBA00009437"/>
    </source>
</evidence>
<comment type="similarity">
    <text evidence="1">Belongs to the LysR transcriptional regulatory family.</text>
</comment>
<name>A0A967F2Y4_9PROT</name>
<protein>
    <submittedName>
        <fullName evidence="6">LysR family transcriptional regulator</fullName>
    </submittedName>
</protein>
<dbReference type="Pfam" id="PF00126">
    <property type="entry name" value="HTH_1"/>
    <property type="match status" value="1"/>
</dbReference>
<evidence type="ECO:0000256" key="2">
    <source>
        <dbReference type="ARBA" id="ARBA00023015"/>
    </source>
</evidence>
<dbReference type="GO" id="GO:0003700">
    <property type="term" value="F:DNA-binding transcription factor activity"/>
    <property type="evidence" value="ECO:0007669"/>
    <property type="project" value="InterPro"/>
</dbReference>
<dbReference type="PANTHER" id="PTHR30537">
    <property type="entry name" value="HTH-TYPE TRANSCRIPTIONAL REGULATOR"/>
    <property type="match status" value="1"/>
</dbReference>
<dbReference type="InterPro" id="IPR036390">
    <property type="entry name" value="WH_DNA-bd_sf"/>
</dbReference>
<keyword evidence="7" id="KW-1185">Reference proteome</keyword>
<dbReference type="EMBL" id="JAAQPH010000036">
    <property type="protein sequence ID" value="NIA72243.1"/>
    <property type="molecule type" value="Genomic_DNA"/>
</dbReference>